<dbReference type="AlphaFoldDB" id="A0AAJ0AKR9"/>
<feature type="region of interest" description="Disordered" evidence="1">
    <location>
        <begin position="197"/>
        <end position="235"/>
    </location>
</feature>
<comment type="caution">
    <text evidence="2">The sequence shown here is derived from an EMBL/GenBank/DDBJ whole genome shotgun (WGS) entry which is preliminary data.</text>
</comment>
<dbReference type="GeneID" id="85456867"/>
<evidence type="ECO:0000313" key="3">
    <source>
        <dbReference type="Proteomes" id="UP001224890"/>
    </source>
</evidence>
<protein>
    <submittedName>
        <fullName evidence="2">Uncharacterized protein</fullName>
    </submittedName>
</protein>
<name>A0AAJ0AKR9_9PEZI</name>
<accession>A0AAJ0AKR9</accession>
<dbReference type="RefSeq" id="XP_060429704.1">
    <property type="nucleotide sequence ID" value="XM_060572341.1"/>
</dbReference>
<proteinExistence type="predicted"/>
<dbReference type="EMBL" id="JAHMHR010000020">
    <property type="protein sequence ID" value="KAK1675701.1"/>
    <property type="molecule type" value="Genomic_DNA"/>
</dbReference>
<evidence type="ECO:0000313" key="2">
    <source>
        <dbReference type="EMBL" id="KAK1675701.1"/>
    </source>
</evidence>
<dbReference type="Proteomes" id="UP001224890">
    <property type="component" value="Unassembled WGS sequence"/>
</dbReference>
<keyword evidence="3" id="KW-1185">Reference proteome</keyword>
<gene>
    <name evidence="2" type="ORF">BDP55DRAFT_631894</name>
</gene>
<organism evidence="2 3">
    <name type="scientific">Colletotrichum godetiae</name>
    <dbReference type="NCBI Taxonomy" id="1209918"/>
    <lineage>
        <taxon>Eukaryota</taxon>
        <taxon>Fungi</taxon>
        <taxon>Dikarya</taxon>
        <taxon>Ascomycota</taxon>
        <taxon>Pezizomycotina</taxon>
        <taxon>Sordariomycetes</taxon>
        <taxon>Hypocreomycetidae</taxon>
        <taxon>Glomerellales</taxon>
        <taxon>Glomerellaceae</taxon>
        <taxon>Colletotrichum</taxon>
        <taxon>Colletotrichum acutatum species complex</taxon>
    </lineage>
</organism>
<evidence type="ECO:0000256" key="1">
    <source>
        <dbReference type="SAM" id="MobiDB-lite"/>
    </source>
</evidence>
<reference evidence="2" key="1">
    <citation type="submission" date="2021-06" db="EMBL/GenBank/DDBJ databases">
        <title>Comparative genomics, transcriptomics and evolutionary studies reveal genomic signatures of adaptation to plant cell wall in hemibiotrophic fungi.</title>
        <authorList>
            <consortium name="DOE Joint Genome Institute"/>
            <person name="Baroncelli R."/>
            <person name="Diaz J.F."/>
            <person name="Benocci T."/>
            <person name="Peng M."/>
            <person name="Battaglia E."/>
            <person name="Haridas S."/>
            <person name="Andreopoulos W."/>
            <person name="Labutti K."/>
            <person name="Pangilinan J."/>
            <person name="Floch G.L."/>
            <person name="Makela M.R."/>
            <person name="Henrissat B."/>
            <person name="Grigoriev I.V."/>
            <person name="Crouch J.A."/>
            <person name="De Vries R.P."/>
            <person name="Sukno S.A."/>
            <person name="Thon M.R."/>
        </authorList>
    </citation>
    <scope>NUCLEOTIDE SEQUENCE</scope>
    <source>
        <strain evidence="2">CBS 193.32</strain>
    </source>
</reference>
<sequence>MTPNECDMCVFAYCYNLRSWDGKVDCRFMSHVSQPTLKPNSPQLGGAEVPSLTFKFQQHVRFSITKSKSPHLPLSREPISTHLGTSTKAITFAKTLQPATVDHVTTAQKLARGFTIPLGANTLQAPNPNPTTSHRDKTATIRRRALHLRASHGAAQPFGQNHAHHGGRTPRARAVRVICYKAFEAGDVCAAVFGDGAPGGGRPGGGRDGRGGGGGGEVGLRPVAGPGFRGGGGCE</sequence>